<dbReference type="STRING" id="1254432.SCE1572_08235"/>
<dbReference type="InterPro" id="IPR013216">
    <property type="entry name" value="Methyltransf_11"/>
</dbReference>
<dbReference type="AlphaFoldDB" id="S4XRL8"/>
<evidence type="ECO:0000313" key="2">
    <source>
        <dbReference type="EMBL" id="AGP34495.1"/>
    </source>
</evidence>
<accession>S4XRL8</accession>
<dbReference type="GO" id="GO:0008757">
    <property type="term" value="F:S-adenosylmethionine-dependent methyltransferase activity"/>
    <property type="evidence" value="ECO:0007669"/>
    <property type="project" value="InterPro"/>
</dbReference>
<dbReference type="eggNOG" id="COG2226">
    <property type="taxonomic scope" value="Bacteria"/>
</dbReference>
<gene>
    <name evidence="2" type="ORF">SCE1572_08235</name>
</gene>
<evidence type="ECO:0000313" key="3">
    <source>
        <dbReference type="Proteomes" id="UP000014803"/>
    </source>
</evidence>
<organism evidence="2 3">
    <name type="scientific">Sorangium cellulosum So0157-2</name>
    <dbReference type="NCBI Taxonomy" id="1254432"/>
    <lineage>
        <taxon>Bacteria</taxon>
        <taxon>Pseudomonadati</taxon>
        <taxon>Myxococcota</taxon>
        <taxon>Polyangia</taxon>
        <taxon>Polyangiales</taxon>
        <taxon>Polyangiaceae</taxon>
        <taxon>Sorangium</taxon>
    </lineage>
</organism>
<dbReference type="Gene3D" id="3.40.50.150">
    <property type="entry name" value="Vaccinia Virus protein VP39"/>
    <property type="match status" value="1"/>
</dbReference>
<sequence>MTNDDLSKAWDRHAETYARVGAPCTGYIAQSLFHTVAGRLPSAAHILEIACGNGELSRAAVMHCLEERTTTGTCGRVVATDFSPEMVAHAKSNLGVLGAADIVRCEVRDGQALGFEDASFDAVFSAFGIFLFPDRNAGWREAARVLRPGGLLATAVWRGPEDNALARLQMAPVIAALPERVRASLPRASWLDIASPEGLAREISAAGFVDPEVSVFNAVLTAPTPRAMWSMMRENPVTRPLFAACSDEELAPVERSVLSSFEELAGGADRPVRFDASCHFLVARRA</sequence>
<dbReference type="InterPro" id="IPR050508">
    <property type="entry name" value="Methyltransf_Superfamily"/>
</dbReference>
<dbReference type="InterPro" id="IPR029063">
    <property type="entry name" value="SAM-dependent_MTases_sf"/>
</dbReference>
<dbReference type="HOGENOM" id="CLU_037990_2_5_7"/>
<protein>
    <recommendedName>
        <fullName evidence="1">Methyltransferase type 11 domain-containing protein</fullName>
    </recommendedName>
</protein>
<dbReference type="PANTHER" id="PTHR42912:SF80">
    <property type="entry name" value="METHYLTRANSFERASE DOMAIN-CONTAINING PROTEIN"/>
    <property type="match status" value="1"/>
</dbReference>
<dbReference type="EMBL" id="CP003969">
    <property type="protein sequence ID" value="AGP34495.1"/>
    <property type="molecule type" value="Genomic_DNA"/>
</dbReference>
<dbReference type="SUPFAM" id="SSF53335">
    <property type="entry name" value="S-adenosyl-L-methionine-dependent methyltransferases"/>
    <property type="match status" value="1"/>
</dbReference>
<name>S4XRL8_SORCE</name>
<feature type="domain" description="Methyltransferase type 11" evidence="1">
    <location>
        <begin position="47"/>
        <end position="153"/>
    </location>
</feature>
<dbReference type="Proteomes" id="UP000014803">
    <property type="component" value="Chromosome"/>
</dbReference>
<reference evidence="2 3" key="1">
    <citation type="journal article" date="2013" name="Sci. Rep.">
        <title>Extraordinary expansion of a Sorangium cellulosum genome from an alkaline milieu.</title>
        <authorList>
            <person name="Han K."/>
            <person name="Li Z.F."/>
            <person name="Peng R."/>
            <person name="Zhu L.P."/>
            <person name="Zhou T."/>
            <person name="Wang L.G."/>
            <person name="Li S.G."/>
            <person name="Zhang X.B."/>
            <person name="Hu W."/>
            <person name="Wu Z.H."/>
            <person name="Qin N."/>
            <person name="Li Y.Z."/>
        </authorList>
    </citation>
    <scope>NUCLEOTIDE SEQUENCE [LARGE SCALE GENOMIC DNA]</scope>
    <source>
        <strain evidence="2 3">So0157-2</strain>
    </source>
</reference>
<evidence type="ECO:0000259" key="1">
    <source>
        <dbReference type="Pfam" id="PF08241"/>
    </source>
</evidence>
<dbReference type="Pfam" id="PF08241">
    <property type="entry name" value="Methyltransf_11"/>
    <property type="match status" value="1"/>
</dbReference>
<dbReference type="CDD" id="cd02440">
    <property type="entry name" value="AdoMet_MTases"/>
    <property type="match status" value="1"/>
</dbReference>
<dbReference type="KEGG" id="scu:SCE1572_08235"/>
<dbReference type="PANTHER" id="PTHR42912">
    <property type="entry name" value="METHYLTRANSFERASE"/>
    <property type="match status" value="1"/>
</dbReference>
<dbReference type="PATRIC" id="fig|1254432.3.peg.1835"/>
<proteinExistence type="predicted"/>